<geneLocation type="plasmid" evidence="1">
    <name>p16EC-p0111</name>
</geneLocation>
<dbReference type="AlphaFoldDB" id="A0A649Z470"/>
<keyword evidence="1" id="KW-0614">Plasmid</keyword>
<dbReference type="EMBL" id="MN086777">
    <property type="protein sequence ID" value="QGM49831.1"/>
    <property type="molecule type" value="Genomic_DNA"/>
</dbReference>
<accession>A0A649Z470</accession>
<evidence type="ECO:0000313" key="1">
    <source>
        <dbReference type="EMBL" id="QGM49831.1"/>
    </source>
</evidence>
<organism evidence="1">
    <name type="scientific">Escherichia coli</name>
    <dbReference type="NCBI Taxonomy" id="562"/>
    <lineage>
        <taxon>Bacteria</taxon>
        <taxon>Pseudomonadati</taxon>
        <taxon>Pseudomonadota</taxon>
        <taxon>Gammaproteobacteria</taxon>
        <taxon>Enterobacterales</taxon>
        <taxon>Enterobacteriaceae</taxon>
        <taxon>Escherichia</taxon>
    </lineage>
</organism>
<protein>
    <submittedName>
        <fullName evidence="1">Uncharacterized protein</fullName>
    </submittedName>
</protein>
<reference evidence="1" key="1">
    <citation type="submission" date="2019-06" db="EMBL/GenBank/DDBJ databases">
        <authorList>
            <person name="Song H."/>
            <person name="Liu D."/>
            <person name="Wang Y."/>
            <person name="Wu C."/>
        </authorList>
    </citation>
    <scope>NUCLEOTIDE SEQUENCE</scope>
    <source>
        <plasmid evidence="1">p16EC-p0111</plasmid>
    </source>
</reference>
<sequence>MKSYFWNFNTADLSLKLTIQPFALLVTLFKQTDQNFIKKN</sequence>
<name>A0A649Z470_ECOLX</name>
<proteinExistence type="predicted"/>